<dbReference type="InterPro" id="IPR029052">
    <property type="entry name" value="Metallo-depent_PP-like"/>
</dbReference>
<dbReference type="Pfam" id="PF00149">
    <property type="entry name" value="Metallophos"/>
    <property type="match status" value="1"/>
</dbReference>
<dbReference type="Gene3D" id="3.60.21.10">
    <property type="match status" value="1"/>
</dbReference>
<reference evidence="2" key="1">
    <citation type="submission" date="2021-12" db="EMBL/GenBank/DDBJ databases">
        <authorList>
            <person name="Li Y."/>
        </authorList>
    </citation>
    <scope>NUCLEOTIDE SEQUENCE</scope>
    <source>
        <strain evidence="2">DKSPLA3</strain>
    </source>
</reference>
<comment type="caution">
    <text evidence="2">The sequence shown here is derived from an EMBL/GenBank/DDBJ whole genome shotgun (WGS) entry which is preliminary data.</text>
</comment>
<keyword evidence="3" id="KW-1185">Reference proteome</keyword>
<dbReference type="EMBL" id="JAJOZR010000012">
    <property type="protein sequence ID" value="MCD7110994.1"/>
    <property type="molecule type" value="Genomic_DNA"/>
</dbReference>
<accession>A0A9X1T2D7</accession>
<dbReference type="GO" id="GO:0047631">
    <property type="term" value="F:ADP-ribose diphosphatase activity"/>
    <property type="evidence" value="ECO:0007669"/>
    <property type="project" value="TreeGrafter"/>
</dbReference>
<dbReference type="PANTHER" id="PTHR16509:SF8">
    <property type="entry name" value="MANGANESE-DEPENDENT ADP-RIBOSE_CDP-ALCOHOL DIPHOSPHATASE"/>
    <property type="match status" value="1"/>
</dbReference>
<organism evidence="2 3">
    <name type="scientific">Rhizobium quercicola</name>
    <dbReference type="NCBI Taxonomy" id="2901226"/>
    <lineage>
        <taxon>Bacteria</taxon>
        <taxon>Pseudomonadati</taxon>
        <taxon>Pseudomonadota</taxon>
        <taxon>Alphaproteobacteria</taxon>
        <taxon>Hyphomicrobiales</taxon>
        <taxon>Rhizobiaceae</taxon>
        <taxon>Rhizobium/Agrobacterium group</taxon>
        <taxon>Rhizobium</taxon>
    </lineage>
</organism>
<evidence type="ECO:0000313" key="2">
    <source>
        <dbReference type="EMBL" id="MCD7110994.1"/>
    </source>
</evidence>
<proteinExistence type="predicted"/>
<protein>
    <submittedName>
        <fullName evidence="2">Metallophosphoesterase</fullName>
    </submittedName>
</protein>
<evidence type="ECO:0000259" key="1">
    <source>
        <dbReference type="Pfam" id="PF00149"/>
    </source>
</evidence>
<dbReference type="AlphaFoldDB" id="A0A9X1T2D7"/>
<dbReference type="RefSeq" id="WP_231816111.1">
    <property type="nucleotide sequence ID" value="NZ_JAJOZR010000012.1"/>
</dbReference>
<name>A0A9X1T2D7_9HYPH</name>
<dbReference type="GO" id="GO:0047734">
    <property type="term" value="F:CDP-glycerol diphosphatase activity"/>
    <property type="evidence" value="ECO:0007669"/>
    <property type="project" value="TreeGrafter"/>
</dbReference>
<feature type="domain" description="Calcineurin-like phosphoesterase" evidence="1">
    <location>
        <begin position="8"/>
        <end position="228"/>
    </location>
</feature>
<dbReference type="GO" id="GO:0030145">
    <property type="term" value="F:manganese ion binding"/>
    <property type="evidence" value="ECO:0007669"/>
    <property type="project" value="TreeGrafter"/>
</dbReference>
<sequence length="281" mass="31497">MTENPVLRLGIIADPQYADLAPNLALDRHFRQSLGKLEEAIAVFNGRELDAVVTLGDLIDRDWESFDPALAVYRRLRHKALFLPGNHDFSVAPEHLGDVHRRLGMPAPYHDLLVAGHRLVILDGSEVSLFAVPKGHPRREQAKARLQALTAAGAINAERWNGGLSEAQFAWLVEVLDQARDDGEPVVILCHYPVAPENAHDLWDAQRLLDTLRDYPNVRAWLCGHNHAGNTVTRDGTHYVTFRGMVDTPDRNAFAIVSLYENRLEIEGFGREDSRVIRAET</sequence>
<dbReference type="PANTHER" id="PTHR16509">
    <property type="match status" value="1"/>
</dbReference>
<evidence type="ECO:0000313" key="3">
    <source>
        <dbReference type="Proteomes" id="UP001139089"/>
    </source>
</evidence>
<dbReference type="InterPro" id="IPR004843">
    <property type="entry name" value="Calcineurin-like_PHP"/>
</dbReference>
<gene>
    <name evidence="2" type="ORF">LRX75_18325</name>
</gene>
<dbReference type="Proteomes" id="UP001139089">
    <property type="component" value="Unassembled WGS sequence"/>
</dbReference>
<dbReference type="SUPFAM" id="SSF56300">
    <property type="entry name" value="Metallo-dependent phosphatases"/>
    <property type="match status" value="1"/>
</dbReference>
<dbReference type="GO" id="GO:0008663">
    <property type="term" value="F:2',3'-cyclic-nucleotide 2'-phosphodiesterase activity"/>
    <property type="evidence" value="ECO:0007669"/>
    <property type="project" value="TreeGrafter"/>
</dbReference>